<evidence type="ECO:0000313" key="3">
    <source>
        <dbReference type="Proteomes" id="UP000050864"/>
    </source>
</evidence>
<dbReference type="Proteomes" id="UP000050864">
    <property type="component" value="Unassembled WGS sequence"/>
</dbReference>
<feature type="compositionally biased region" description="Basic and acidic residues" evidence="1">
    <location>
        <begin position="97"/>
        <end position="110"/>
    </location>
</feature>
<name>A0A0R0CFI5_9GAMM</name>
<reference evidence="2 3" key="1">
    <citation type="submission" date="2015-05" db="EMBL/GenBank/DDBJ databases">
        <title>Genome sequencing and analysis of members of genus Stenotrophomonas.</title>
        <authorList>
            <person name="Patil P.P."/>
            <person name="Midha S."/>
            <person name="Patil P.B."/>
        </authorList>
    </citation>
    <scope>NUCLEOTIDE SEQUENCE [LARGE SCALE GENOMIC DNA]</scope>
    <source>
        <strain evidence="2 3">DSM 18929</strain>
    </source>
</reference>
<feature type="compositionally biased region" description="Low complexity" evidence="1">
    <location>
        <begin position="122"/>
        <end position="131"/>
    </location>
</feature>
<sequence length="290" mass="31903">MTSTSISPKQSTPELWNERRDRWAAMLLSALLHLLMLLILLHSNPPVVSSPQGSSGGGRVKVDFVGEAPPSPQPRQLQPQQKPSMTPRSQPKPPTHRRSEARKPVPEARYIEPPSEPEQEEQQTPTQAQAPAAPPPAASPSETVPRRTQTWTGRPPGSLDRTTAQDDSGRSAGPGNDSGRRVDRSAGEPAMEVGGYQIIYDLLSEDRLRAWMEGAKEVDGKKELSIPLPGTTYLMVCPAEVALRRGSSKCRMLQAGSPELKDIGDARQFVIVMYVYRYGELLWRGPGPYR</sequence>
<organism evidence="2 3">
    <name type="scientific">Stenotrophomonas humi</name>
    <dbReference type="NCBI Taxonomy" id="405444"/>
    <lineage>
        <taxon>Bacteria</taxon>
        <taxon>Pseudomonadati</taxon>
        <taxon>Pseudomonadota</taxon>
        <taxon>Gammaproteobacteria</taxon>
        <taxon>Lysobacterales</taxon>
        <taxon>Lysobacteraceae</taxon>
        <taxon>Stenotrophomonas</taxon>
    </lineage>
</organism>
<proteinExistence type="predicted"/>
<keyword evidence="3" id="KW-1185">Reference proteome</keyword>
<evidence type="ECO:0000313" key="2">
    <source>
        <dbReference type="EMBL" id="KRG64548.1"/>
    </source>
</evidence>
<dbReference type="AlphaFoldDB" id="A0A0R0CFI5"/>
<evidence type="ECO:0000256" key="1">
    <source>
        <dbReference type="SAM" id="MobiDB-lite"/>
    </source>
</evidence>
<protein>
    <recommendedName>
        <fullName evidence="4">Plasmid stabilization protein ParE</fullName>
    </recommendedName>
</protein>
<gene>
    <name evidence="2" type="ORF">ABB26_08000</name>
</gene>
<dbReference type="OrthoDB" id="9798046at2"/>
<accession>A0A0R0CFI5</accession>
<dbReference type="RefSeq" id="WP_057633145.1">
    <property type="nucleotide sequence ID" value="NZ_LDJI01000013.1"/>
</dbReference>
<evidence type="ECO:0008006" key="4">
    <source>
        <dbReference type="Google" id="ProtNLM"/>
    </source>
</evidence>
<comment type="caution">
    <text evidence="2">The sequence shown here is derived from an EMBL/GenBank/DDBJ whole genome shotgun (WGS) entry which is preliminary data.</text>
</comment>
<feature type="region of interest" description="Disordered" evidence="1">
    <location>
        <begin position="47"/>
        <end position="189"/>
    </location>
</feature>
<dbReference type="PATRIC" id="fig|405444.3.peg.607"/>
<feature type="compositionally biased region" description="Low complexity" evidence="1">
    <location>
        <begin position="74"/>
        <end position="83"/>
    </location>
</feature>
<dbReference type="EMBL" id="LDJI01000013">
    <property type="protein sequence ID" value="KRG64548.1"/>
    <property type="molecule type" value="Genomic_DNA"/>
</dbReference>